<dbReference type="Proteomes" id="UP000316030">
    <property type="component" value="Unassembled WGS sequence"/>
</dbReference>
<dbReference type="EMBL" id="FXTO01000002">
    <property type="protein sequence ID" value="SMO41751.1"/>
    <property type="molecule type" value="Genomic_DNA"/>
</dbReference>
<dbReference type="CDD" id="cd00038">
    <property type="entry name" value="CAP_ED"/>
    <property type="match status" value="1"/>
</dbReference>
<feature type="domain" description="HTH crp-type" evidence="5">
    <location>
        <begin position="148"/>
        <end position="216"/>
    </location>
</feature>
<evidence type="ECO:0000256" key="2">
    <source>
        <dbReference type="ARBA" id="ARBA00023125"/>
    </source>
</evidence>
<reference evidence="6 7" key="1">
    <citation type="submission" date="2017-05" db="EMBL/GenBank/DDBJ databases">
        <authorList>
            <person name="Varghese N."/>
            <person name="Submissions S."/>
        </authorList>
    </citation>
    <scope>NUCLEOTIDE SEQUENCE [LARGE SCALE GENOMIC DNA]</scope>
    <source>
        <strain evidence="6 7">DSM 29506</strain>
    </source>
</reference>
<dbReference type="SUPFAM" id="SSF46785">
    <property type="entry name" value="Winged helix' DNA-binding domain"/>
    <property type="match status" value="1"/>
</dbReference>
<keyword evidence="7" id="KW-1185">Reference proteome</keyword>
<dbReference type="GO" id="GO:0003700">
    <property type="term" value="F:DNA-binding transcription factor activity"/>
    <property type="evidence" value="ECO:0007669"/>
    <property type="project" value="TreeGrafter"/>
</dbReference>
<dbReference type="PANTHER" id="PTHR24567">
    <property type="entry name" value="CRP FAMILY TRANSCRIPTIONAL REGULATORY PROTEIN"/>
    <property type="match status" value="1"/>
</dbReference>
<dbReference type="InterPro" id="IPR000595">
    <property type="entry name" value="cNMP-bd_dom"/>
</dbReference>
<name>A0A521B404_9RHOB</name>
<organism evidence="6 7">
    <name type="scientific">Thalassovita litoralis</name>
    <dbReference type="NCBI Taxonomy" id="1010611"/>
    <lineage>
        <taxon>Bacteria</taxon>
        <taxon>Pseudomonadati</taxon>
        <taxon>Pseudomonadota</taxon>
        <taxon>Alphaproteobacteria</taxon>
        <taxon>Rhodobacterales</taxon>
        <taxon>Roseobacteraceae</taxon>
        <taxon>Thalassovita</taxon>
    </lineage>
</organism>
<keyword evidence="3" id="KW-0804">Transcription</keyword>
<protein>
    <submittedName>
        <fullName evidence="6">cAMP-binding domain of CRP or a regulatory subunit of cAMP-dependent protein kinases</fullName>
    </submittedName>
</protein>
<dbReference type="Pfam" id="PF13545">
    <property type="entry name" value="HTH_Crp_2"/>
    <property type="match status" value="1"/>
</dbReference>
<dbReference type="PROSITE" id="PS51063">
    <property type="entry name" value="HTH_CRP_2"/>
    <property type="match status" value="1"/>
</dbReference>
<evidence type="ECO:0000259" key="4">
    <source>
        <dbReference type="PROSITE" id="PS50042"/>
    </source>
</evidence>
<dbReference type="Gene3D" id="2.60.120.10">
    <property type="entry name" value="Jelly Rolls"/>
    <property type="match status" value="1"/>
</dbReference>
<dbReference type="InterPro" id="IPR036388">
    <property type="entry name" value="WH-like_DNA-bd_sf"/>
</dbReference>
<sequence length="228" mass="25046">MLDLMSQRWEGRSLLAQLPSDVRECLVSRARTRIFPRGATICLQGESARALKIVTRGWVKLYRISETGQEALLETLCAGQSFDEIASLMGGECPSSAETLCECEIMFIDLATACSCKNAVAEITKAVMAAASDHMLDMMDQIEALKSRSGVERLSEYLVALSEDTDGTHEFMLPYDKVVLAAKLGMKPESLSRAFARLKSVGVKSELKRVVIQDVTKLKSMLTENALS</sequence>
<keyword evidence="2" id="KW-0238">DNA-binding</keyword>
<dbReference type="InterPro" id="IPR036390">
    <property type="entry name" value="WH_DNA-bd_sf"/>
</dbReference>
<proteinExistence type="predicted"/>
<dbReference type="GO" id="GO:0003677">
    <property type="term" value="F:DNA binding"/>
    <property type="evidence" value="ECO:0007669"/>
    <property type="project" value="UniProtKB-KW"/>
</dbReference>
<dbReference type="SMART" id="SM00100">
    <property type="entry name" value="cNMP"/>
    <property type="match status" value="1"/>
</dbReference>
<dbReference type="GO" id="GO:0005829">
    <property type="term" value="C:cytosol"/>
    <property type="evidence" value="ECO:0007669"/>
    <property type="project" value="TreeGrafter"/>
</dbReference>
<keyword evidence="1" id="KW-0805">Transcription regulation</keyword>
<feature type="domain" description="Cyclic nucleotide-binding" evidence="4">
    <location>
        <begin position="14"/>
        <end position="97"/>
    </location>
</feature>
<dbReference type="OrthoDB" id="190787at2"/>
<dbReference type="PANTHER" id="PTHR24567:SF74">
    <property type="entry name" value="HTH-TYPE TRANSCRIPTIONAL REGULATOR ARCR"/>
    <property type="match status" value="1"/>
</dbReference>
<evidence type="ECO:0000259" key="5">
    <source>
        <dbReference type="PROSITE" id="PS51063"/>
    </source>
</evidence>
<dbReference type="Pfam" id="PF00027">
    <property type="entry name" value="cNMP_binding"/>
    <property type="match status" value="1"/>
</dbReference>
<dbReference type="AlphaFoldDB" id="A0A521B404"/>
<accession>A0A521B404</accession>
<evidence type="ECO:0000313" key="6">
    <source>
        <dbReference type="EMBL" id="SMO41751.1"/>
    </source>
</evidence>
<evidence type="ECO:0000256" key="3">
    <source>
        <dbReference type="ARBA" id="ARBA00023163"/>
    </source>
</evidence>
<dbReference type="SUPFAM" id="SSF51206">
    <property type="entry name" value="cAMP-binding domain-like"/>
    <property type="match status" value="1"/>
</dbReference>
<dbReference type="InterPro" id="IPR018490">
    <property type="entry name" value="cNMP-bd_dom_sf"/>
</dbReference>
<evidence type="ECO:0000256" key="1">
    <source>
        <dbReference type="ARBA" id="ARBA00023015"/>
    </source>
</evidence>
<dbReference type="InterPro" id="IPR012318">
    <property type="entry name" value="HTH_CRP"/>
</dbReference>
<dbReference type="InterPro" id="IPR014710">
    <property type="entry name" value="RmlC-like_jellyroll"/>
</dbReference>
<dbReference type="PROSITE" id="PS50042">
    <property type="entry name" value="CNMP_BINDING_3"/>
    <property type="match status" value="1"/>
</dbReference>
<evidence type="ECO:0000313" key="7">
    <source>
        <dbReference type="Proteomes" id="UP000316030"/>
    </source>
</evidence>
<gene>
    <name evidence="6" type="ORF">SAMN06265173_10285</name>
</gene>
<dbReference type="InterPro" id="IPR050397">
    <property type="entry name" value="Env_Response_Regulators"/>
</dbReference>
<dbReference type="Gene3D" id="1.10.10.10">
    <property type="entry name" value="Winged helix-like DNA-binding domain superfamily/Winged helix DNA-binding domain"/>
    <property type="match status" value="1"/>
</dbReference>